<keyword evidence="2" id="KW-0614">Plasmid</keyword>
<organism evidence="2 3">
    <name type="scientific">Deinococcus aetherius</name>
    <dbReference type="NCBI Taxonomy" id="200252"/>
    <lineage>
        <taxon>Bacteria</taxon>
        <taxon>Thermotogati</taxon>
        <taxon>Deinococcota</taxon>
        <taxon>Deinococci</taxon>
        <taxon>Deinococcales</taxon>
        <taxon>Deinococcaceae</taxon>
        <taxon>Deinococcus</taxon>
    </lineage>
</organism>
<evidence type="ECO:0008006" key="4">
    <source>
        <dbReference type="Google" id="ProtNLM"/>
    </source>
</evidence>
<gene>
    <name evidence="2" type="ORF">DAETH_41090</name>
</gene>
<sequence>MKRVLLLGTLLLGLTACGGGGGTVTPDTSYPYNPSASVTQSSDARVPYRGDWVFVAKLADGSQRYGLASITTKYSDNDLKNAGGGFMSWCVQLDCKQYDEQGNGLIGSASISGSVQLVIGMVPKGTKTTRFEMADVDGRVEKEQDHATIKGQGSWVDAAGNAQTAVFAFVQVSTESKLGTQAARAQAMLTAQGLAQGRALGAQRVAPGGEVRAVLERALAK</sequence>
<name>A0ABM8AJY7_9DEIO</name>
<dbReference type="Proteomes" id="UP001064971">
    <property type="component" value="Plasmid pDAETH-2"/>
</dbReference>
<dbReference type="EMBL" id="AP026562">
    <property type="protein sequence ID" value="BDP44140.1"/>
    <property type="molecule type" value="Genomic_DNA"/>
</dbReference>
<protein>
    <recommendedName>
        <fullName evidence="4">Lipoprotein</fullName>
    </recommendedName>
</protein>
<proteinExistence type="predicted"/>
<evidence type="ECO:0000313" key="3">
    <source>
        <dbReference type="Proteomes" id="UP001064971"/>
    </source>
</evidence>
<feature type="signal peptide" evidence="1">
    <location>
        <begin position="1"/>
        <end position="18"/>
    </location>
</feature>
<keyword evidence="3" id="KW-1185">Reference proteome</keyword>
<geneLocation type="plasmid" evidence="2 3">
    <name>pDAETH-2</name>
</geneLocation>
<feature type="chain" id="PRO_5047321305" description="Lipoprotein" evidence="1">
    <location>
        <begin position="19"/>
        <end position="221"/>
    </location>
</feature>
<reference evidence="2" key="1">
    <citation type="submission" date="2022-07" db="EMBL/GenBank/DDBJ databases">
        <title>Complete Genome Sequence of the Radioresistant Bacterium Deinococcus aetherius ST0316, Isolated from the Air Dust collected in Lower Stratosphere above Japan.</title>
        <authorList>
            <person name="Satoh K."/>
            <person name="Hagiwara K."/>
            <person name="Katsumata K."/>
            <person name="Kubo A."/>
            <person name="Yokobori S."/>
            <person name="Yamagishi A."/>
            <person name="Oono Y."/>
            <person name="Narumi I."/>
        </authorList>
    </citation>
    <scope>NUCLEOTIDE SEQUENCE</scope>
    <source>
        <strain evidence="2">ST0316</strain>
        <plasmid evidence="2">pDAETH-2</plasmid>
    </source>
</reference>
<accession>A0ABM8AJY7</accession>
<dbReference type="RefSeq" id="WP_264778496.1">
    <property type="nucleotide sequence ID" value="NZ_AP026562.1"/>
</dbReference>
<dbReference type="PROSITE" id="PS51257">
    <property type="entry name" value="PROKAR_LIPOPROTEIN"/>
    <property type="match status" value="1"/>
</dbReference>
<keyword evidence="1" id="KW-0732">Signal</keyword>
<evidence type="ECO:0000313" key="2">
    <source>
        <dbReference type="EMBL" id="BDP44140.1"/>
    </source>
</evidence>
<evidence type="ECO:0000256" key="1">
    <source>
        <dbReference type="SAM" id="SignalP"/>
    </source>
</evidence>